<feature type="region of interest" description="Disordered" evidence="1">
    <location>
        <begin position="51"/>
        <end position="87"/>
    </location>
</feature>
<accession>A0A5M8PHQ9</accession>
<proteinExistence type="predicted"/>
<reference evidence="2 3" key="1">
    <citation type="submission" date="2019-09" db="EMBL/GenBank/DDBJ databases">
        <title>The hologenome of the rock-dwelling lichen Lasallia pustulata.</title>
        <authorList>
            <person name="Greshake Tzovaras B."/>
            <person name="Segers F."/>
            <person name="Bicker A."/>
            <person name="Dal Grande F."/>
            <person name="Otte J."/>
            <person name="Hankeln T."/>
            <person name="Schmitt I."/>
            <person name="Ebersberger I."/>
        </authorList>
    </citation>
    <scope>NUCLEOTIDE SEQUENCE [LARGE SCALE GENOMIC DNA]</scope>
    <source>
        <strain evidence="2">A1-1</strain>
    </source>
</reference>
<name>A0A5M8PHQ9_9LECA</name>
<feature type="region of interest" description="Disordered" evidence="1">
    <location>
        <begin position="1"/>
        <end position="39"/>
    </location>
</feature>
<evidence type="ECO:0000256" key="1">
    <source>
        <dbReference type="SAM" id="MobiDB-lite"/>
    </source>
</evidence>
<evidence type="ECO:0000313" key="3">
    <source>
        <dbReference type="Proteomes" id="UP000324767"/>
    </source>
</evidence>
<protein>
    <submittedName>
        <fullName evidence="2">Uncharacterized protein</fullName>
    </submittedName>
</protein>
<sequence>MDFELDEPTMDSNYDDYYNTSEGGEPPPAAPPEDSEGRPVVKVEDLEEHKVKEGDVEEHRVKRKHMTVFRNPPPPPTFFGGLPGGPPNAKALTEVAEGGGKQIHRKSSLNLQHEFQ</sequence>
<dbReference type="Proteomes" id="UP000324767">
    <property type="component" value="Unassembled WGS sequence"/>
</dbReference>
<dbReference type="EMBL" id="VXIT01000014">
    <property type="protein sequence ID" value="KAA6408386.1"/>
    <property type="molecule type" value="Genomic_DNA"/>
</dbReference>
<evidence type="ECO:0000313" key="2">
    <source>
        <dbReference type="EMBL" id="KAA6408386.1"/>
    </source>
</evidence>
<dbReference type="AlphaFoldDB" id="A0A5M8PHQ9"/>
<comment type="caution">
    <text evidence="2">The sequence shown here is derived from an EMBL/GenBank/DDBJ whole genome shotgun (WGS) entry which is preliminary data.</text>
</comment>
<feature type="compositionally biased region" description="Basic and acidic residues" evidence="1">
    <location>
        <begin position="51"/>
        <end position="60"/>
    </location>
</feature>
<organism evidence="2 3">
    <name type="scientific">Lasallia pustulata</name>
    <dbReference type="NCBI Taxonomy" id="136370"/>
    <lineage>
        <taxon>Eukaryota</taxon>
        <taxon>Fungi</taxon>
        <taxon>Dikarya</taxon>
        <taxon>Ascomycota</taxon>
        <taxon>Pezizomycotina</taxon>
        <taxon>Lecanoromycetes</taxon>
        <taxon>OSLEUM clade</taxon>
        <taxon>Umbilicariomycetidae</taxon>
        <taxon>Umbilicariales</taxon>
        <taxon>Umbilicariaceae</taxon>
        <taxon>Lasallia</taxon>
    </lineage>
</organism>
<gene>
    <name evidence="2" type="ORF">FRX48_08128</name>
</gene>